<sequence length="380" mass="44811">MQEVSANLSNEYRSFILNKTFKHEGKDIDISSLKSRIEDLQTSLKLNKQIFHSLVFSKTNDSFEDTAAESVGSPKAIEQLMSEIRILEDQVEKTMEERNELQVRNLLNEQIYNEFSLRHQEIINDYKEQTLELQFQSDRKNKIIEDLSNLNTVLKCEASIAYKSKFIIQVKPTVHILDIYSKTEEIRELIQERAREIYFFETHKKELEEMKEKLVKGIIKIQALVINPVNRKANTERNRNLEGFDYIGDKALPRLDLSQIERDFQEIEDLDEEVEQGKEKKIAELKIEFEEQSRKLKKISEENLKQHKVNCQLLMEKEKLDNKIEYVQKGFFDDLTTEIKNDYENALCYKIKPSYLDSISEFEVNHSHFYESSESVASVE</sequence>
<feature type="coiled-coil region" evidence="1">
    <location>
        <begin position="260"/>
        <end position="302"/>
    </location>
</feature>
<evidence type="ECO:0000313" key="3">
    <source>
        <dbReference type="Proteomes" id="UP000187209"/>
    </source>
</evidence>
<accession>A0A1R2CQ31</accession>
<reference evidence="2 3" key="1">
    <citation type="submission" date="2016-11" db="EMBL/GenBank/DDBJ databases">
        <title>The macronuclear genome of Stentor coeruleus: a giant cell with tiny introns.</title>
        <authorList>
            <person name="Slabodnick M."/>
            <person name="Ruby J.G."/>
            <person name="Reiff S.B."/>
            <person name="Swart E.C."/>
            <person name="Gosai S."/>
            <person name="Prabakaran S."/>
            <person name="Witkowska E."/>
            <person name="Larue G.E."/>
            <person name="Fisher S."/>
            <person name="Freeman R.M."/>
            <person name="Gunawardena J."/>
            <person name="Chu W."/>
            <person name="Stover N.A."/>
            <person name="Gregory B.D."/>
            <person name="Nowacki M."/>
            <person name="Derisi J."/>
            <person name="Roy S.W."/>
            <person name="Marshall W.F."/>
            <person name="Sood P."/>
        </authorList>
    </citation>
    <scope>NUCLEOTIDE SEQUENCE [LARGE SCALE GENOMIC DNA]</scope>
    <source>
        <strain evidence="2">WM001</strain>
    </source>
</reference>
<gene>
    <name evidence="2" type="ORF">SteCoe_6458</name>
</gene>
<keyword evidence="3" id="KW-1185">Reference proteome</keyword>
<evidence type="ECO:0000256" key="1">
    <source>
        <dbReference type="SAM" id="Coils"/>
    </source>
</evidence>
<name>A0A1R2CQ31_9CILI</name>
<dbReference type="Proteomes" id="UP000187209">
    <property type="component" value="Unassembled WGS sequence"/>
</dbReference>
<evidence type="ECO:0000313" key="2">
    <source>
        <dbReference type="EMBL" id="OMJ91095.1"/>
    </source>
</evidence>
<keyword evidence="1" id="KW-0175">Coiled coil</keyword>
<dbReference type="AlphaFoldDB" id="A0A1R2CQ31"/>
<comment type="caution">
    <text evidence="2">The sequence shown here is derived from an EMBL/GenBank/DDBJ whole genome shotgun (WGS) entry which is preliminary data.</text>
</comment>
<organism evidence="2 3">
    <name type="scientific">Stentor coeruleus</name>
    <dbReference type="NCBI Taxonomy" id="5963"/>
    <lineage>
        <taxon>Eukaryota</taxon>
        <taxon>Sar</taxon>
        <taxon>Alveolata</taxon>
        <taxon>Ciliophora</taxon>
        <taxon>Postciliodesmatophora</taxon>
        <taxon>Heterotrichea</taxon>
        <taxon>Heterotrichida</taxon>
        <taxon>Stentoridae</taxon>
        <taxon>Stentor</taxon>
    </lineage>
</organism>
<dbReference type="EMBL" id="MPUH01000089">
    <property type="protein sequence ID" value="OMJ91095.1"/>
    <property type="molecule type" value="Genomic_DNA"/>
</dbReference>
<protein>
    <submittedName>
        <fullName evidence="2">Uncharacterized protein</fullName>
    </submittedName>
</protein>
<feature type="coiled-coil region" evidence="1">
    <location>
        <begin position="77"/>
        <end position="104"/>
    </location>
</feature>
<proteinExistence type="predicted"/>